<name>A0A9W6LM64_9FUSO</name>
<dbReference type="SUPFAM" id="SSF52540">
    <property type="entry name" value="P-loop containing nucleoside triphosphate hydrolases"/>
    <property type="match status" value="1"/>
</dbReference>
<dbReference type="GO" id="GO:0015697">
    <property type="term" value="P:quaternary ammonium group transport"/>
    <property type="evidence" value="ECO:0007669"/>
    <property type="project" value="UniProtKB-ARBA"/>
</dbReference>
<evidence type="ECO:0000256" key="1">
    <source>
        <dbReference type="ARBA" id="ARBA00022448"/>
    </source>
</evidence>
<dbReference type="PANTHER" id="PTHR42781:SF4">
    <property type="entry name" value="SPERMIDINE_PUTRESCINE IMPORT ATP-BINDING PROTEIN POTA"/>
    <property type="match status" value="1"/>
</dbReference>
<dbReference type="SUPFAM" id="SSF50331">
    <property type="entry name" value="MOP-like"/>
    <property type="match status" value="1"/>
</dbReference>
<dbReference type="InterPro" id="IPR017871">
    <property type="entry name" value="ABC_transporter-like_CS"/>
</dbReference>
<comment type="caution">
    <text evidence="5">The sequence shown here is derived from an EMBL/GenBank/DDBJ whole genome shotgun (WGS) entry which is preliminary data.</text>
</comment>
<keyword evidence="3 5" id="KW-0067">ATP-binding</keyword>
<dbReference type="InterPro" id="IPR008995">
    <property type="entry name" value="Mo/tungstate-bd_C_term_dom"/>
</dbReference>
<dbReference type="Gene3D" id="3.40.50.300">
    <property type="entry name" value="P-loop containing nucleotide triphosphate hydrolases"/>
    <property type="match status" value="1"/>
</dbReference>
<dbReference type="FunFam" id="3.40.50.300:FF:000425">
    <property type="entry name" value="Probable ABC transporter, ATP-binding subunit"/>
    <property type="match status" value="1"/>
</dbReference>
<evidence type="ECO:0000256" key="3">
    <source>
        <dbReference type="ARBA" id="ARBA00022840"/>
    </source>
</evidence>
<dbReference type="PROSITE" id="PS00211">
    <property type="entry name" value="ABC_TRANSPORTER_1"/>
    <property type="match status" value="1"/>
</dbReference>
<dbReference type="Proteomes" id="UP001144471">
    <property type="component" value="Unassembled WGS sequence"/>
</dbReference>
<gene>
    <name evidence="5" type="ORF">PM10SUCC1_06430</name>
</gene>
<keyword evidence="6" id="KW-1185">Reference proteome</keyword>
<dbReference type="PANTHER" id="PTHR42781">
    <property type="entry name" value="SPERMIDINE/PUTRESCINE IMPORT ATP-BINDING PROTEIN POTA"/>
    <property type="match status" value="1"/>
</dbReference>
<dbReference type="GO" id="GO:0016887">
    <property type="term" value="F:ATP hydrolysis activity"/>
    <property type="evidence" value="ECO:0007669"/>
    <property type="project" value="InterPro"/>
</dbReference>
<keyword evidence="2" id="KW-0547">Nucleotide-binding</keyword>
<sequence length="349" mass="39401">MVVLEGVTKKYDEFSIERLDLRIEKGEFFTLLGGSGCGKSTLLRVISGIEREFQGSIEIDSMDIRGRSTFETGLSMVFQDSLLLPNLSVEDNVAFGLKMKGVGKKERLTKARDALVELGLGGFEKRHPNDLSGGQKQRVAIARALVMEPKVLLMDEPFSALDEELRGKLQKLLKEIQRKYKSTILFVTHDRDEAFYLSDKIAVMDNGSIVQVDNPQKLYENPRDEFVARFLGINNIFKGKVSGGILRDDNFQVEVDEKTSEGRVVVALKAEDMRVVEEGAPESIGSSYFKGRVEDISFKSGFYHFILDIEGKKVEVVQNRVDFHIEVGQRVKVSYKKKNIIYIKREGLC</sequence>
<evidence type="ECO:0000313" key="6">
    <source>
        <dbReference type="Proteomes" id="UP001144471"/>
    </source>
</evidence>
<proteinExistence type="predicted"/>
<dbReference type="InterPro" id="IPR003439">
    <property type="entry name" value="ABC_transporter-like_ATP-bd"/>
</dbReference>
<feature type="domain" description="ABC transporter" evidence="4">
    <location>
        <begin position="1"/>
        <end position="231"/>
    </location>
</feature>
<dbReference type="Pfam" id="PF00005">
    <property type="entry name" value="ABC_tran"/>
    <property type="match status" value="1"/>
</dbReference>
<reference evidence="5" key="1">
    <citation type="submission" date="2022-12" db="EMBL/GenBank/DDBJ databases">
        <title>Reference genome sequencing for broad-spectrum identification of bacterial and archaeal isolates by mass spectrometry.</title>
        <authorList>
            <person name="Sekiguchi Y."/>
            <person name="Tourlousse D.M."/>
        </authorList>
    </citation>
    <scope>NUCLEOTIDE SEQUENCE</scope>
    <source>
        <strain evidence="5">10succ1</strain>
    </source>
</reference>
<dbReference type="PROSITE" id="PS50893">
    <property type="entry name" value="ABC_TRANSPORTER_2"/>
    <property type="match status" value="1"/>
</dbReference>
<evidence type="ECO:0000259" key="4">
    <source>
        <dbReference type="PROSITE" id="PS50893"/>
    </source>
</evidence>
<accession>A0A9W6LM64</accession>
<dbReference type="InterPro" id="IPR027417">
    <property type="entry name" value="P-loop_NTPase"/>
</dbReference>
<organism evidence="5 6">
    <name type="scientific">Propionigenium maris DSM 9537</name>
    <dbReference type="NCBI Taxonomy" id="1123000"/>
    <lineage>
        <taxon>Bacteria</taxon>
        <taxon>Fusobacteriati</taxon>
        <taxon>Fusobacteriota</taxon>
        <taxon>Fusobacteriia</taxon>
        <taxon>Fusobacteriales</taxon>
        <taxon>Fusobacteriaceae</taxon>
        <taxon>Propionigenium</taxon>
    </lineage>
</organism>
<dbReference type="GO" id="GO:0005524">
    <property type="term" value="F:ATP binding"/>
    <property type="evidence" value="ECO:0007669"/>
    <property type="project" value="UniProtKB-KW"/>
</dbReference>
<dbReference type="Gene3D" id="2.40.50.100">
    <property type="match status" value="1"/>
</dbReference>
<dbReference type="AlphaFoldDB" id="A0A9W6LM64"/>
<dbReference type="EMBL" id="BSDY01000002">
    <property type="protein sequence ID" value="GLI55128.1"/>
    <property type="molecule type" value="Genomic_DNA"/>
</dbReference>
<keyword evidence="1" id="KW-0813">Transport</keyword>
<evidence type="ECO:0000256" key="2">
    <source>
        <dbReference type="ARBA" id="ARBA00022741"/>
    </source>
</evidence>
<dbReference type="InterPro" id="IPR050093">
    <property type="entry name" value="ABC_SmlMolc_Importer"/>
</dbReference>
<dbReference type="InterPro" id="IPR003593">
    <property type="entry name" value="AAA+_ATPase"/>
</dbReference>
<dbReference type="SMART" id="SM00382">
    <property type="entry name" value="AAA"/>
    <property type="match status" value="1"/>
</dbReference>
<evidence type="ECO:0000313" key="5">
    <source>
        <dbReference type="EMBL" id="GLI55128.1"/>
    </source>
</evidence>
<dbReference type="RefSeq" id="WP_281833395.1">
    <property type="nucleotide sequence ID" value="NZ_BSDY01000002.1"/>
</dbReference>
<protein>
    <submittedName>
        <fullName evidence="5">ABC transporter ATP-binding protein</fullName>
    </submittedName>
</protein>